<gene>
    <name evidence="6" type="ORF">SAMN04489726_1831</name>
</gene>
<sequence>MTIPQHRELALMAALVDLADTMVADYDVVDLMHRLATHCVALLPVAAAGLLLTDEQGALRLVASSNEQAHLLELFQLETDQAGPCLEAFHSSRPIMVVDLARDGGRWPAFAAETRRQGYQAVFALPMRLREMTIGALNLFGAKSIPLSEGDQRLGQALADVATIGILQQRALTRSETVIEQLQGALSSRIVIEQAKGILAALGGIDVSAAFVVLRDHARRNSLRMSELAAKVGTDPDLARRLVRRSAE</sequence>
<dbReference type="InterPro" id="IPR005561">
    <property type="entry name" value="ANTAR"/>
</dbReference>
<dbReference type="EMBL" id="LT629701">
    <property type="protein sequence ID" value="SDM47912.1"/>
    <property type="molecule type" value="Genomic_DNA"/>
</dbReference>
<evidence type="ECO:0000256" key="3">
    <source>
        <dbReference type="ARBA" id="ARBA00023015"/>
    </source>
</evidence>
<feature type="domain" description="ANTAR" evidence="5">
    <location>
        <begin position="172"/>
        <end position="233"/>
    </location>
</feature>
<dbReference type="STRING" id="211114.SAMN04489726_1831"/>
<protein>
    <submittedName>
        <fullName evidence="6">GAF domain-containing protein</fullName>
    </submittedName>
</protein>
<evidence type="ECO:0000259" key="5">
    <source>
        <dbReference type="PROSITE" id="PS50921"/>
    </source>
</evidence>
<dbReference type="OrthoDB" id="3683444at2"/>
<dbReference type="SUPFAM" id="SSF52172">
    <property type="entry name" value="CheY-like"/>
    <property type="match status" value="1"/>
</dbReference>
<keyword evidence="2" id="KW-0418">Kinase</keyword>
<dbReference type="SUPFAM" id="SSF55781">
    <property type="entry name" value="GAF domain-like"/>
    <property type="match status" value="1"/>
</dbReference>
<dbReference type="eggNOG" id="COG2203">
    <property type="taxonomic scope" value="Bacteria"/>
</dbReference>
<reference evidence="6 7" key="1">
    <citation type="submission" date="2016-10" db="EMBL/GenBank/DDBJ databases">
        <authorList>
            <person name="de Groot N.N."/>
        </authorList>
    </citation>
    <scope>NUCLEOTIDE SEQUENCE [LARGE SCALE GENOMIC DNA]</scope>
    <source>
        <strain evidence="6 7">DSM 44149</strain>
    </source>
</reference>
<dbReference type="InterPro" id="IPR003018">
    <property type="entry name" value="GAF"/>
</dbReference>
<dbReference type="GO" id="GO:0016301">
    <property type="term" value="F:kinase activity"/>
    <property type="evidence" value="ECO:0007669"/>
    <property type="project" value="UniProtKB-KW"/>
</dbReference>
<evidence type="ECO:0000256" key="2">
    <source>
        <dbReference type="ARBA" id="ARBA00022777"/>
    </source>
</evidence>
<dbReference type="AlphaFoldDB" id="A0A1G9TJZ8"/>
<dbReference type="PROSITE" id="PS50921">
    <property type="entry name" value="ANTAR"/>
    <property type="match status" value="1"/>
</dbReference>
<dbReference type="InterPro" id="IPR029016">
    <property type="entry name" value="GAF-like_dom_sf"/>
</dbReference>
<keyword evidence="1" id="KW-0808">Transferase</keyword>
<proteinExistence type="predicted"/>
<dbReference type="InterPro" id="IPR012074">
    <property type="entry name" value="GAF_ANTAR"/>
</dbReference>
<dbReference type="Gene3D" id="1.10.10.10">
    <property type="entry name" value="Winged helix-like DNA-binding domain superfamily/Winged helix DNA-binding domain"/>
    <property type="match status" value="1"/>
</dbReference>
<keyword evidence="3" id="KW-0805">Transcription regulation</keyword>
<dbReference type="PIRSF" id="PIRSF036625">
    <property type="entry name" value="GAF_ANTAR"/>
    <property type="match status" value="1"/>
</dbReference>
<dbReference type="Pfam" id="PF13185">
    <property type="entry name" value="GAF_2"/>
    <property type="match status" value="1"/>
</dbReference>
<dbReference type="GO" id="GO:0003723">
    <property type="term" value="F:RNA binding"/>
    <property type="evidence" value="ECO:0007669"/>
    <property type="project" value="InterPro"/>
</dbReference>
<dbReference type="SMART" id="SM00065">
    <property type="entry name" value="GAF"/>
    <property type="match status" value="1"/>
</dbReference>
<evidence type="ECO:0000256" key="4">
    <source>
        <dbReference type="ARBA" id="ARBA00023163"/>
    </source>
</evidence>
<name>A0A1G9TJZ8_ALLAB</name>
<dbReference type="RefSeq" id="WP_030431685.1">
    <property type="nucleotide sequence ID" value="NZ_JOEF01000020.1"/>
</dbReference>
<dbReference type="Pfam" id="PF03861">
    <property type="entry name" value="ANTAR"/>
    <property type="match status" value="1"/>
</dbReference>
<dbReference type="Proteomes" id="UP000183376">
    <property type="component" value="Chromosome I"/>
</dbReference>
<evidence type="ECO:0000313" key="7">
    <source>
        <dbReference type="Proteomes" id="UP000183376"/>
    </source>
</evidence>
<organism evidence="6 7">
    <name type="scientific">Allokutzneria albata</name>
    <name type="common">Kibdelosporangium albatum</name>
    <dbReference type="NCBI Taxonomy" id="211114"/>
    <lineage>
        <taxon>Bacteria</taxon>
        <taxon>Bacillati</taxon>
        <taxon>Actinomycetota</taxon>
        <taxon>Actinomycetes</taxon>
        <taxon>Pseudonocardiales</taxon>
        <taxon>Pseudonocardiaceae</taxon>
        <taxon>Allokutzneria</taxon>
    </lineage>
</organism>
<keyword evidence="7" id="KW-1185">Reference proteome</keyword>
<evidence type="ECO:0000313" key="6">
    <source>
        <dbReference type="EMBL" id="SDM47912.1"/>
    </source>
</evidence>
<dbReference type="SMART" id="SM01012">
    <property type="entry name" value="ANTAR"/>
    <property type="match status" value="1"/>
</dbReference>
<dbReference type="Gene3D" id="3.30.450.40">
    <property type="match status" value="1"/>
</dbReference>
<dbReference type="InterPro" id="IPR011006">
    <property type="entry name" value="CheY-like_superfamily"/>
</dbReference>
<dbReference type="InterPro" id="IPR036388">
    <property type="entry name" value="WH-like_DNA-bd_sf"/>
</dbReference>
<evidence type="ECO:0000256" key="1">
    <source>
        <dbReference type="ARBA" id="ARBA00022679"/>
    </source>
</evidence>
<keyword evidence="4" id="KW-0804">Transcription</keyword>
<accession>A0A1G9TJZ8</accession>